<comment type="caution">
    <text evidence="1">The sequence shown here is derived from an EMBL/GenBank/DDBJ whole genome shotgun (WGS) entry which is preliminary data.</text>
</comment>
<proteinExistence type="predicted"/>
<dbReference type="AlphaFoldDB" id="A0AA41YQQ1"/>
<dbReference type="Proteomes" id="UP001165679">
    <property type="component" value="Unassembled WGS sequence"/>
</dbReference>
<name>A0AA41YQQ1_9PROT</name>
<reference evidence="1" key="1">
    <citation type="submission" date="2022-09" db="EMBL/GenBank/DDBJ databases">
        <title>Rhodovastum sp. nov. RN2-1 isolated from soil in Seongnam, South Korea.</title>
        <authorList>
            <person name="Le N.T."/>
        </authorList>
    </citation>
    <scope>NUCLEOTIDE SEQUENCE</scope>
    <source>
        <strain evidence="1">RN2-1</strain>
    </source>
</reference>
<dbReference type="Pfam" id="PF06684">
    <property type="entry name" value="AA_synth"/>
    <property type="match status" value="1"/>
</dbReference>
<keyword evidence="2" id="KW-1185">Reference proteome</keyword>
<accession>A0AA41YQQ1</accession>
<dbReference type="InterPro" id="IPR035936">
    <property type="entry name" value="BB2672"/>
</dbReference>
<sequence>MEELLRKITAHAEDILIEGGRKVAKPYRVVAVAAVLKNPWVGRGFVENLKPEIDAIAPRLGEFLVPRLLEIIGGADKVEAYGKAAVVGTSGEIEHASALIHTLRFGNQLRQAVEGTSYLSFTNKRAGPGCSIDIPLKHITAEGTRSHFLTTTFAIADAPGADEIVVALGASTSGRPHHRIGDRYEDMKEMGVDQTGKAAA</sequence>
<evidence type="ECO:0000313" key="2">
    <source>
        <dbReference type="Proteomes" id="UP001165679"/>
    </source>
</evidence>
<dbReference type="EMBL" id="JAPDNT010000005">
    <property type="protein sequence ID" value="MCW3474745.1"/>
    <property type="molecule type" value="Genomic_DNA"/>
</dbReference>
<gene>
    <name evidence="1" type="ORF">OL599_09130</name>
</gene>
<evidence type="ECO:0000313" key="1">
    <source>
        <dbReference type="EMBL" id="MCW3474745.1"/>
    </source>
</evidence>
<organism evidence="1 2">
    <name type="scientific">Limobrevibacterium gyesilva</name>
    <dbReference type="NCBI Taxonomy" id="2991712"/>
    <lineage>
        <taxon>Bacteria</taxon>
        <taxon>Pseudomonadati</taxon>
        <taxon>Pseudomonadota</taxon>
        <taxon>Alphaproteobacteria</taxon>
        <taxon>Acetobacterales</taxon>
        <taxon>Acetobacteraceae</taxon>
        <taxon>Limobrevibacterium</taxon>
    </lineage>
</organism>
<dbReference type="RefSeq" id="WP_264713401.1">
    <property type="nucleotide sequence ID" value="NZ_JAPDNT010000005.1"/>
</dbReference>
<reference evidence="1" key="2">
    <citation type="submission" date="2022-10" db="EMBL/GenBank/DDBJ databases">
        <authorList>
            <person name="Trinh H.N."/>
        </authorList>
    </citation>
    <scope>NUCLEOTIDE SEQUENCE</scope>
    <source>
        <strain evidence="1">RN2-1</strain>
    </source>
</reference>
<protein>
    <submittedName>
        <fullName evidence="1">Amino acid synthesis family protein</fullName>
    </submittedName>
</protein>
<dbReference type="InterPro" id="IPR009569">
    <property type="entry name" value="AA_synth_put"/>
</dbReference>
<dbReference type="Gene3D" id="3.30.1330.110">
    <property type="entry name" value="BB2672"/>
    <property type="match status" value="1"/>
</dbReference>
<dbReference type="SUPFAM" id="SSF160519">
    <property type="entry name" value="BB2672-like"/>
    <property type="match status" value="1"/>
</dbReference>